<dbReference type="EMBL" id="AP010968">
    <property type="protein sequence ID" value="BAJ29489.1"/>
    <property type="molecule type" value="Genomic_DNA"/>
</dbReference>
<evidence type="ECO:0000313" key="2">
    <source>
        <dbReference type="Proteomes" id="UP000007076"/>
    </source>
</evidence>
<dbReference type="Proteomes" id="UP000007076">
    <property type="component" value="Chromosome"/>
</dbReference>
<name>E4NE58_KITSK</name>
<proteinExistence type="predicted"/>
<protein>
    <submittedName>
        <fullName evidence="1">Uncharacterized protein</fullName>
    </submittedName>
</protein>
<dbReference type="AlphaFoldDB" id="E4NE58"/>
<dbReference type="KEGG" id="ksk:KSE_36870"/>
<dbReference type="STRING" id="452652.KSE_36870"/>
<gene>
    <name evidence="1" type="ordered locus">KSE_36870</name>
</gene>
<dbReference type="RefSeq" id="WP_014136795.1">
    <property type="nucleotide sequence ID" value="NC_016109.1"/>
</dbReference>
<accession>E4NE58</accession>
<dbReference type="PATRIC" id="fig|452652.3.peg.3685"/>
<reference evidence="1 2" key="1">
    <citation type="journal article" date="2010" name="DNA Res.">
        <title>Genome sequence of Kitasatospora setae NBRC 14216T: an evolutionary snapshot of the family Streptomycetaceae.</title>
        <authorList>
            <person name="Ichikawa N."/>
            <person name="Oguchi A."/>
            <person name="Ikeda H."/>
            <person name="Ishikawa J."/>
            <person name="Kitani S."/>
            <person name="Watanabe Y."/>
            <person name="Nakamura S."/>
            <person name="Katano Y."/>
            <person name="Kishi E."/>
            <person name="Sasagawa M."/>
            <person name="Ankai A."/>
            <person name="Fukui S."/>
            <person name="Hashimoto Y."/>
            <person name="Kamata S."/>
            <person name="Otoguro M."/>
            <person name="Tanikawa S."/>
            <person name="Nihira T."/>
            <person name="Horinouchi S."/>
            <person name="Ohnishi Y."/>
            <person name="Hayakawa M."/>
            <person name="Kuzuyama T."/>
            <person name="Arisawa A."/>
            <person name="Nomoto F."/>
            <person name="Miura H."/>
            <person name="Takahashi Y."/>
            <person name="Fujita N."/>
        </authorList>
    </citation>
    <scope>NUCLEOTIDE SEQUENCE [LARGE SCALE GENOMIC DNA]</scope>
    <source>
        <strain evidence="2">ATCC 33774 / DSM 43861 / JCM 3304 / KCC A-0304 / NBRC 14216 / KM-6054</strain>
    </source>
</reference>
<keyword evidence="2" id="KW-1185">Reference proteome</keyword>
<sequence>MRRLADPGGEVIVERPVGFDEAERSYGCPIRQAPFPVELFTRVYADGLDAPHRAPAG</sequence>
<organism evidence="1 2">
    <name type="scientific">Kitasatospora setae (strain ATCC 33774 / DSM 43861 / JCM 3304 / KCC A-0304 / NBRC 14216 / KM-6054)</name>
    <name type="common">Streptomyces setae</name>
    <dbReference type="NCBI Taxonomy" id="452652"/>
    <lineage>
        <taxon>Bacteria</taxon>
        <taxon>Bacillati</taxon>
        <taxon>Actinomycetota</taxon>
        <taxon>Actinomycetes</taxon>
        <taxon>Kitasatosporales</taxon>
        <taxon>Streptomycetaceae</taxon>
        <taxon>Kitasatospora</taxon>
    </lineage>
</organism>
<evidence type="ECO:0000313" key="1">
    <source>
        <dbReference type="EMBL" id="BAJ29489.1"/>
    </source>
</evidence>
<dbReference type="HOGENOM" id="CLU_2990706_0_0_11"/>